<dbReference type="InterPro" id="IPR036271">
    <property type="entry name" value="Tet_transcr_reg_TetR-rel_C_sf"/>
</dbReference>
<keyword evidence="3" id="KW-0804">Transcription</keyword>
<dbReference type="Pfam" id="PF16859">
    <property type="entry name" value="TetR_C_11"/>
    <property type="match status" value="1"/>
</dbReference>
<dbReference type="InterPro" id="IPR001647">
    <property type="entry name" value="HTH_TetR"/>
</dbReference>
<dbReference type="InterPro" id="IPR050109">
    <property type="entry name" value="HTH-type_TetR-like_transc_reg"/>
</dbReference>
<dbReference type="PROSITE" id="PS50977">
    <property type="entry name" value="HTH_TETR_2"/>
    <property type="match status" value="1"/>
</dbReference>
<evidence type="ECO:0000256" key="3">
    <source>
        <dbReference type="ARBA" id="ARBA00023163"/>
    </source>
</evidence>
<dbReference type="PANTHER" id="PTHR30055">
    <property type="entry name" value="HTH-TYPE TRANSCRIPTIONAL REGULATOR RUTR"/>
    <property type="match status" value="1"/>
</dbReference>
<dbReference type="InterPro" id="IPR011075">
    <property type="entry name" value="TetR_C"/>
</dbReference>
<dbReference type="Pfam" id="PF00440">
    <property type="entry name" value="TetR_N"/>
    <property type="match status" value="1"/>
</dbReference>
<feature type="compositionally biased region" description="Low complexity" evidence="5">
    <location>
        <begin position="26"/>
        <end position="60"/>
    </location>
</feature>
<keyword evidence="2 4" id="KW-0238">DNA-binding</keyword>
<reference evidence="7 8" key="1">
    <citation type="submission" date="2024-10" db="EMBL/GenBank/DDBJ databases">
        <title>The Natural Products Discovery Center: Release of the First 8490 Sequenced Strains for Exploring Actinobacteria Biosynthetic Diversity.</title>
        <authorList>
            <person name="Kalkreuter E."/>
            <person name="Kautsar S.A."/>
            <person name="Yang D."/>
            <person name="Bader C.D."/>
            <person name="Teijaro C.N."/>
            <person name="Fluegel L."/>
            <person name="Davis C.M."/>
            <person name="Simpson J.R."/>
            <person name="Lauterbach L."/>
            <person name="Steele A.D."/>
            <person name="Gui C."/>
            <person name="Meng S."/>
            <person name="Li G."/>
            <person name="Viehrig K."/>
            <person name="Ye F."/>
            <person name="Su P."/>
            <person name="Kiefer A.F."/>
            <person name="Nichols A."/>
            <person name="Cepeda A.J."/>
            <person name="Yan W."/>
            <person name="Fan B."/>
            <person name="Jiang Y."/>
            <person name="Adhikari A."/>
            <person name="Zheng C.-J."/>
            <person name="Schuster L."/>
            <person name="Cowan T.M."/>
            <person name="Smanski M.J."/>
            <person name="Chevrette M.G."/>
            <person name="De Carvalho L.P.S."/>
            <person name="Shen B."/>
        </authorList>
    </citation>
    <scope>NUCLEOTIDE SEQUENCE [LARGE SCALE GENOMIC DNA]</scope>
    <source>
        <strain evidence="7 8">NPDC048229</strain>
    </source>
</reference>
<sequence>MSLADGENHGAPGAPGPAPARRRPADPAAPATDDGATPGSGAPTVPGPGAVPGREACAEGAARRGRPRSEAAERAIFDAVIGLMEGGVPLGDISIERIARTAGVGKATIYRRWSGKEDLLVELIRSVEPPDPELPGTSVRDDLVMLLEFMRRRGLAKRSSALLRNMFAQMQAHPRLWDQYRRTAIEPRRRLGLQVLERGVASGEVRADLDLELVHDLFVGPLLLRTVLQPDADLAPDFPARVADTVLDGVRPRN</sequence>
<dbReference type="PANTHER" id="PTHR30055:SF148">
    <property type="entry name" value="TETR-FAMILY TRANSCRIPTIONAL REGULATOR"/>
    <property type="match status" value="1"/>
</dbReference>
<dbReference type="Gene3D" id="1.10.357.10">
    <property type="entry name" value="Tetracycline Repressor, domain 2"/>
    <property type="match status" value="1"/>
</dbReference>
<evidence type="ECO:0000256" key="5">
    <source>
        <dbReference type="SAM" id="MobiDB-lite"/>
    </source>
</evidence>
<keyword evidence="1" id="KW-0805">Transcription regulation</keyword>
<name>A0ABW7BSA8_9ACTN</name>
<evidence type="ECO:0000313" key="8">
    <source>
        <dbReference type="Proteomes" id="UP001604282"/>
    </source>
</evidence>
<dbReference type="RefSeq" id="WP_392880657.1">
    <property type="nucleotide sequence ID" value="NZ_JBICZW010000004.1"/>
</dbReference>
<protein>
    <submittedName>
        <fullName evidence="7">TetR/AcrR family transcriptional regulator</fullName>
    </submittedName>
</protein>
<dbReference type="EMBL" id="JBICZW010000004">
    <property type="protein sequence ID" value="MFG3189099.1"/>
    <property type="molecule type" value="Genomic_DNA"/>
</dbReference>
<dbReference type="SUPFAM" id="SSF46689">
    <property type="entry name" value="Homeodomain-like"/>
    <property type="match status" value="1"/>
</dbReference>
<feature type="DNA-binding region" description="H-T-H motif" evidence="4">
    <location>
        <begin position="94"/>
        <end position="113"/>
    </location>
</feature>
<dbReference type="Gene3D" id="1.10.10.60">
    <property type="entry name" value="Homeodomain-like"/>
    <property type="match status" value="1"/>
</dbReference>
<dbReference type="Proteomes" id="UP001604282">
    <property type="component" value="Unassembled WGS sequence"/>
</dbReference>
<organism evidence="7 8">
    <name type="scientific">Streptomyces omiyaensis</name>
    <dbReference type="NCBI Taxonomy" id="68247"/>
    <lineage>
        <taxon>Bacteria</taxon>
        <taxon>Bacillati</taxon>
        <taxon>Actinomycetota</taxon>
        <taxon>Actinomycetes</taxon>
        <taxon>Kitasatosporales</taxon>
        <taxon>Streptomycetaceae</taxon>
        <taxon>Streptomyces</taxon>
    </lineage>
</organism>
<evidence type="ECO:0000256" key="2">
    <source>
        <dbReference type="ARBA" id="ARBA00023125"/>
    </source>
</evidence>
<comment type="caution">
    <text evidence="7">The sequence shown here is derived from an EMBL/GenBank/DDBJ whole genome shotgun (WGS) entry which is preliminary data.</text>
</comment>
<gene>
    <name evidence="7" type="ORF">ACGFYS_09170</name>
</gene>
<dbReference type="InterPro" id="IPR009057">
    <property type="entry name" value="Homeodomain-like_sf"/>
</dbReference>
<evidence type="ECO:0000256" key="4">
    <source>
        <dbReference type="PROSITE-ProRule" id="PRU00335"/>
    </source>
</evidence>
<evidence type="ECO:0000313" key="7">
    <source>
        <dbReference type="EMBL" id="MFG3189099.1"/>
    </source>
</evidence>
<proteinExistence type="predicted"/>
<evidence type="ECO:0000259" key="6">
    <source>
        <dbReference type="PROSITE" id="PS50977"/>
    </source>
</evidence>
<feature type="domain" description="HTH tetR-type" evidence="6">
    <location>
        <begin position="70"/>
        <end position="131"/>
    </location>
</feature>
<keyword evidence="8" id="KW-1185">Reference proteome</keyword>
<dbReference type="SUPFAM" id="SSF48498">
    <property type="entry name" value="Tetracyclin repressor-like, C-terminal domain"/>
    <property type="match status" value="1"/>
</dbReference>
<accession>A0ABW7BSA8</accession>
<evidence type="ECO:0000256" key="1">
    <source>
        <dbReference type="ARBA" id="ARBA00023015"/>
    </source>
</evidence>
<feature type="region of interest" description="Disordered" evidence="5">
    <location>
        <begin position="1"/>
        <end position="69"/>
    </location>
</feature>